<dbReference type="EMBL" id="VOKX01000132">
    <property type="protein sequence ID" value="KAB7833524.1"/>
    <property type="molecule type" value="Genomic_DNA"/>
</dbReference>
<comment type="caution">
    <text evidence="2">The sequence shown here is derived from an EMBL/GenBank/DDBJ whole genome shotgun (WGS) entry which is preliminary data.</text>
</comment>
<dbReference type="SUPFAM" id="SSF51430">
    <property type="entry name" value="NAD(P)-linked oxidoreductase"/>
    <property type="match status" value="1"/>
</dbReference>
<dbReference type="RefSeq" id="WP_152266078.1">
    <property type="nucleotide sequence ID" value="NZ_VOKX01000132.1"/>
</dbReference>
<accession>A0A5N5VXI9</accession>
<dbReference type="InterPro" id="IPR053135">
    <property type="entry name" value="AKR2_Oxidoreductase"/>
</dbReference>
<evidence type="ECO:0000313" key="2">
    <source>
        <dbReference type="EMBL" id="KAB7833524.1"/>
    </source>
</evidence>
<keyword evidence="3" id="KW-1185">Reference proteome</keyword>
<evidence type="ECO:0000313" key="3">
    <source>
        <dbReference type="Proteomes" id="UP000327000"/>
    </source>
</evidence>
<dbReference type="InterPro" id="IPR023210">
    <property type="entry name" value="NADP_OxRdtase_dom"/>
</dbReference>
<sequence length="300" mass="31451">MSPALGLGTYKVRAVKDAARAACAQGAAWVDTAPNYGGGRAQIQLAAVLADHPGMRASTKTGFFTPEQASAAVTAGVLLQDQAATGYSLMPAFVRWQVERSVRELGRTPDVVYVHNPERADLHVPHIRARLREAMVVLEELADAGQIGGYGVATWDGLKHGVFDVPGLVRLAEQAAGSDRHHLVALQQPLNLVDDAPIRQALDGKGPLAEAHDHGLLTVGAAPLRGGELLDMVTDELAEMIRPGISPAAACLLVAASTPGLDVILVSASSPGHWAEAQDALALPLGVRRLREITDVLAAP</sequence>
<dbReference type="OrthoDB" id="3848369at2"/>
<name>A0A5N5VXI9_STRMB</name>
<proteinExistence type="predicted"/>
<feature type="domain" description="NADP-dependent oxidoreductase" evidence="1">
    <location>
        <begin position="14"/>
        <end position="284"/>
    </location>
</feature>
<organism evidence="2 3">
    <name type="scientific">Streptomyces mobaraensis</name>
    <name type="common">Streptoverticillium mobaraense</name>
    <dbReference type="NCBI Taxonomy" id="35621"/>
    <lineage>
        <taxon>Bacteria</taxon>
        <taxon>Bacillati</taxon>
        <taxon>Actinomycetota</taxon>
        <taxon>Actinomycetes</taxon>
        <taxon>Kitasatosporales</taxon>
        <taxon>Streptomycetaceae</taxon>
        <taxon>Streptomyces</taxon>
    </lineage>
</organism>
<dbReference type="PANTHER" id="PTHR43312:SF1">
    <property type="entry name" value="NADP-DEPENDENT OXIDOREDUCTASE DOMAIN-CONTAINING PROTEIN"/>
    <property type="match status" value="1"/>
</dbReference>
<dbReference type="InterPro" id="IPR036812">
    <property type="entry name" value="NAD(P)_OxRdtase_dom_sf"/>
</dbReference>
<protein>
    <submittedName>
        <fullName evidence="2">Aldo/keto reductase</fullName>
    </submittedName>
</protein>
<reference evidence="2 3" key="1">
    <citation type="journal article" date="2019" name="Microb. Cell Fact.">
        <title>Exploring novel herbicidin analogues by transcriptional regulator overexpression and MS/MS molecular networking.</title>
        <authorList>
            <person name="Shi Y."/>
            <person name="Gu R."/>
            <person name="Li Y."/>
            <person name="Wang X."/>
            <person name="Ren W."/>
            <person name="Li X."/>
            <person name="Wang L."/>
            <person name="Xie Y."/>
            <person name="Hong B."/>
        </authorList>
    </citation>
    <scope>NUCLEOTIDE SEQUENCE [LARGE SCALE GENOMIC DNA]</scope>
    <source>
        <strain evidence="2 3">US-43</strain>
    </source>
</reference>
<dbReference type="Pfam" id="PF00248">
    <property type="entry name" value="Aldo_ket_red"/>
    <property type="match status" value="1"/>
</dbReference>
<dbReference type="Proteomes" id="UP000327000">
    <property type="component" value="Unassembled WGS sequence"/>
</dbReference>
<gene>
    <name evidence="2" type="ORF">FRZ00_33285</name>
</gene>
<evidence type="ECO:0000259" key="1">
    <source>
        <dbReference type="Pfam" id="PF00248"/>
    </source>
</evidence>
<dbReference type="AlphaFoldDB" id="A0A5N5VXI9"/>
<dbReference type="Gene3D" id="3.20.20.100">
    <property type="entry name" value="NADP-dependent oxidoreductase domain"/>
    <property type="match status" value="1"/>
</dbReference>
<dbReference type="PANTHER" id="PTHR43312">
    <property type="entry name" value="D-THREO-ALDOSE 1-DEHYDROGENASE"/>
    <property type="match status" value="1"/>
</dbReference>